<dbReference type="Proteomes" id="UP000285190">
    <property type="component" value="Unassembled WGS sequence"/>
</dbReference>
<dbReference type="CDD" id="cd00130">
    <property type="entry name" value="PAS"/>
    <property type="match status" value="1"/>
</dbReference>
<dbReference type="Pfam" id="PF08448">
    <property type="entry name" value="PAS_4"/>
    <property type="match status" value="2"/>
</dbReference>
<dbReference type="SUPFAM" id="SSF55785">
    <property type="entry name" value="PYP-like sensor domain (PAS domain)"/>
    <property type="match status" value="3"/>
</dbReference>
<dbReference type="InterPro" id="IPR000700">
    <property type="entry name" value="PAS-assoc_C"/>
</dbReference>
<organism evidence="5 6">
    <name type="scientific">Noviherbaspirillum cavernae</name>
    <dbReference type="NCBI Taxonomy" id="2320862"/>
    <lineage>
        <taxon>Bacteria</taxon>
        <taxon>Pseudomonadati</taxon>
        <taxon>Pseudomonadota</taxon>
        <taxon>Betaproteobacteria</taxon>
        <taxon>Burkholderiales</taxon>
        <taxon>Oxalobacteraceae</taxon>
        <taxon>Noviherbaspirillum</taxon>
    </lineage>
</organism>
<dbReference type="InterPro" id="IPR035919">
    <property type="entry name" value="EAL_sf"/>
</dbReference>
<dbReference type="InterPro" id="IPR029787">
    <property type="entry name" value="Nucleotide_cyclase"/>
</dbReference>
<evidence type="ECO:0000259" key="4">
    <source>
        <dbReference type="PROSITE" id="PS50887"/>
    </source>
</evidence>
<dbReference type="SMART" id="SM00091">
    <property type="entry name" value="PAS"/>
    <property type="match status" value="3"/>
</dbReference>
<dbReference type="InterPro" id="IPR013656">
    <property type="entry name" value="PAS_4"/>
</dbReference>
<protein>
    <submittedName>
        <fullName evidence="5">EAL domain-containing protein</fullName>
    </submittedName>
</protein>
<dbReference type="FunFam" id="3.30.70.270:FF:000001">
    <property type="entry name" value="Diguanylate cyclase domain protein"/>
    <property type="match status" value="1"/>
</dbReference>
<evidence type="ECO:0000313" key="5">
    <source>
        <dbReference type="EMBL" id="RJG04718.1"/>
    </source>
</evidence>
<dbReference type="SUPFAM" id="SSF55073">
    <property type="entry name" value="Nucleotide cyclase"/>
    <property type="match status" value="1"/>
</dbReference>
<dbReference type="SMART" id="SM00086">
    <property type="entry name" value="PAC"/>
    <property type="match status" value="2"/>
</dbReference>
<evidence type="ECO:0000313" key="6">
    <source>
        <dbReference type="Proteomes" id="UP000285190"/>
    </source>
</evidence>
<gene>
    <name evidence="5" type="ORF">D3870_00615</name>
</gene>
<keyword evidence="6" id="KW-1185">Reference proteome</keyword>
<proteinExistence type="predicted"/>
<dbReference type="SUPFAM" id="SSF141868">
    <property type="entry name" value="EAL domain-like"/>
    <property type="match status" value="1"/>
</dbReference>
<dbReference type="Gene3D" id="3.20.20.450">
    <property type="entry name" value="EAL domain"/>
    <property type="match status" value="1"/>
</dbReference>
<dbReference type="InterPro" id="IPR043128">
    <property type="entry name" value="Rev_trsase/Diguanyl_cyclase"/>
</dbReference>
<dbReference type="PROSITE" id="PS50112">
    <property type="entry name" value="PAS"/>
    <property type="match status" value="1"/>
</dbReference>
<feature type="domain" description="PAC" evidence="2">
    <location>
        <begin position="894"/>
        <end position="947"/>
    </location>
</feature>
<dbReference type="Gene3D" id="3.30.450.20">
    <property type="entry name" value="PAS domain"/>
    <property type="match status" value="3"/>
</dbReference>
<accession>A0A418WWU8</accession>
<sequence length="1378" mass="153005">MVGYPGLVVAHYRRRRRGECAAADSAELARRVEPEAHADAAEQVAFDATRVWQQAGDPLPQQLHAARAAGEEYGIDRVGGDTGVVQQAVHRVLHRADQMGDSAIEAAALQPHFLADPLERQREGIVLRQRDLGFFRLDRQPVSVALLDQLQQAREAVAFPHVAMDILQLAPRLLRVGEVDRVPCREVEVMAGRHLVVVGQARSEAEQRHDAGQAQVLVEIGAADVDAAVGEDVVAALGAAGALRRQAHQREIRGAAADIGDQHQFLARDLRFVVERGGDRFVLERDVAEADRARDLGQRVFRQPVGLGVVVDEEHRPPEHRLRKRPTGGVFGAALQLADELRQQIAKAQGAPLHFGLAVDQAGAEQALQGTHQPSFATGEIFRQRRAAHADGVVFCVEEDDRRQGMPVVFQLQQCGPAVPLPADGGIRRAEIHAARCCRNVHYLHCALSNFKGPQSYIGTRCPLLALASFLKAALMRRRMLQTGTFAIREISKCLLLPMQQADCVIDKPRSMTASFDFHHVFNSAPVPAVVMTTDLIIADVNEAFLATTGRARDELLGVGLFTAFPPEPGEPEPSGAQRLLKSIQHVMETRQPDTMALQRYAISRSTPQGTVYEERFWTAVNTPIFDAQGNIEGICHSTTDVTELHAPKAQAQTASGIAAINATPQAKEDLFTHAQTVLEVNRALDVERSRLRHLFDQAPGFVAFMHGPEHVFELVNQAFYRHVGQRDLIGKPIRAAMPELEGQGYFELIDQVYRTGEPFVGRDMLALLRNHPDGVPREIYVDIVFQPITGADGRVSGIVVEGHDITAHKRIEDKLRESDERWKFILEGSDDGLWDWDLQTNDVAVSDRLREILGYAEGERILSHEKYMECIHPDDRQRVKEGFEAVLRSDNSFSAEYRVSMREGVCKWVHARGKVVSRDARGRALRICGAITDISEQKHSEQQIWRQANFDALTGLPNRSLFRERLEHEVKLSQRTGLPIALFFIDLDRFKEVNDLLGHDVGDVLLTQAAQRISRNVRASDTVARLGGDEFTVILPGFRDAADVQQIAQKIIDALAKPFRLGGELLYISGSIGITLCPLDSCEPEDLLRNADQAMYVAKNAGRNQFSFFTPSMQKAAASRLRLIADLREALPRGQFKVLFQPIIDLSTNRIVKAEALLRWHHPEQGLCHPSQFIPLAEETGLIHEIGSWVFMQSAAWSQRWSLQRGEPFQISVNKSPVQFLAEDDESNWAGYLAELGISRNSISIEITEGVLLNASASVTDKLLDYRDAGIQVALDDFGTGYSSMSYLKKFDIDYLKIDQSFVQDMPHDQGSRTIAETMIMMAHKLGLKVIAEGIETEEQRVLLAAAGCDFGQGFLFARALEPEELEGMLRREAAAV</sequence>
<dbReference type="GO" id="GO:0003824">
    <property type="term" value="F:catalytic activity"/>
    <property type="evidence" value="ECO:0007669"/>
    <property type="project" value="UniProtKB-ARBA"/>
</dbReference>
<dbReference type="SMART" id="SM00267">
    <property type="entry name" value="GGDEF"/>
    <property type="match status" value="1"/>
</dbReference>
<dbReference type="Pfam" id="PF00990">
    <property type="entry name" value="GGDEF"/>
    <property type="match status" value="1"/>
</dbReference>
<reference evidence="5 6" key="1">
    <citation type="submission" date="2018-09" db="EMBL/GenBank/DDBJ databases">
        <authorList>
            <person name="Zhu H."/>
        </authorList>
    </citation>
    <scope>NUCLEOTIDE SEQUENCE [LARGE SCALE GENOMIC DNA]</scope>
    <source>
        <strain evidence="5 6">K2R10-39</strain>
    </source>
</reference>
<dbReference type="Pfam" id="PF00563">
    <property type="entry name" value="EAL"/>
    <property type="match status" value="1"/>
</dbReference>
<dbReference type="NCBIfam" id="TIGR00254">
    <property type="entry name" value="GGDEF"/>
    <property type="match status" value="1"/>
</dbReference>
<evidence type="ECO:0000259" key="3">
    <source>
        <dbReference type="PROSITE" id="PS50883"/>
    </source>
</evidence>
<dbReference type="InterPro" id="IPR001610">
    <property type="entry name" value="PAC"/>
</dbReference>
<dbReference type="InterPro" id="IPR000014">
    <property type="entry name" value="PAS"/>
</dbReference>
<dbReference type="CDD" id="cd01949">
    <property type="entry name" value="GGDEF"/>
    <property type="match status" value="1"/>
</dbReference>
<evidence type="ECO:0000259" key="1">
    <source>
        <dbReference type="PROSITE" id="PS50112"/>
    </source>
</evidence>
<dbReference type="PROSITE" id="PS50113">
    <property type="entry name" value="PAC"/>
    <property type="match status" value="2"/>
</dbReference>
<dbReference type="CDD" id="cd01948">
    <property type="entry name" value="EAL"/>
    <property type="match status" value="1"/>
</dbReference>
<dbReference type="InterPro" id="IPR035965">
    <property type="entry name" value="PAS-like_dom_sf"/>
</dbReference>
<feature type="domain" description="PAS" evidence="1">
    <location>
        <begin position="819"/>
        <end position="891"/>
    </location>
</feature>
<dbReference type="InterPro" id="IPR013655">
    <property type="entry name" value="PAS_fold_3"/>
</dbReference>
<feature type="domain" description="EAL" evidence="3">
    <location>
        <begin position="1121"/>
        <end position="1375"/>
    </location>
</feature>
<dbReference type="PANTHER" id="PTHR44757">
    <property type="entry name" value="DIGUANYLATE CYCLASE DGCP"/>
    <property type="match status" value="1"/>
</dbReference>
<dbReference type="SMART" id="SM00052">
    <property type="entry name" value="EAL"/>
    <property type="match status" value="1"/>
</dbReference>
<evidence type="ECO:0000259" key="2">
    <source>
        <dbReference type="PROSITE" id="PS50113"/>
    </source>
</evidence>
<dbReference type="NCBIfam" id="TIGR00229">
    <property type="entry name" value="sensory_box"/>
    <property type="match status" value="3"/>
</dbReference>
<comment type="caution">
    <text evidence="5">The sequence shown here is derived from an EMBL/GenBank/DDBJ whole genome shotgun (WGS) entry which is preliminary data.</text>
</comment>
<dbReference type="Gene3D" id="3.30.70.270">
    <property type="match status" value="1"/>
</dbReference>
<dbReference type="InterPro" id="IPR000160">
    <property type="entry name" value="GGDEF_dom"/>
</dbReference>
<dbReference type="Pfam" id="PF08447">
    <property type="entry name" value="PAS_3"/>
    <property type="match status" value="1"/>
</dbReference>
<feature type="domain" description="GGDEF" evidence="4">
    <location>
        <begin position="979"/>
        <end position="1112"/>
    </location>
</feature>
<dbReference type="InterPro" id="IPR052155">
    <property type="entry name" value="Biofilm_reg_signaling"/>
</dbReference>
<dbReference type="PROSITE" id="PS50883">
    <property type="entry name" value="EAL"/>
    <property type="match status" value="1"/>
</dbReference>
<feature type="domain" description="PAC" evidence="2">
    <location>
        <begin position="763"/>
        <end position="818"/>
    </location>
</feature>
<dbReference type="InterPro" id="IPR001633">
    <property type="entry name" value="EAL_dom"/>
</dbReference>
<dbReference type="PROSITE" id="PS50887">
    <property type="entry name" value="GGDEF"/>
    <property type="match status" value="1"/>
</dbReference>
<dbReference type="EMBL" id="QYUN01000002">
    <property type="protein sequence ID" value="RJG04718.1"/>
    <property type="molecule type" value="Genomic_DNA"/>
</dbReference>
<dbReference type="PANTHER" id="PTHR44757:SF2">
    <property type="entry name" value="BIOFILM ARCHITECTURE MAINTENANCE PROTEIN MBAA"/>
    <property type="match status" value="1"/>
</dbReference>
<name>A0A418WWU8_9BURK</name>